<dbReference type="OrthoDB" id="8900715at2"/>
<sequence>MYKFNTIKVMSVLLLGLTVAACQTTKVHKADQGVVQLNGSKVLVMPLDVELYELSAAGANEPRADWTQQAEANIKQILDERLGTYSIQVVRSEDLAKSEELAIQEKRVIKFHEVVGNNIRYHKIAAFNNLPTKQDKFDWTLAEKAAFLRDYYDADYALFISVRDSYSSAGRAAIIAIGMVLGVGIQGGQQVGHASLVDLNDGDIEWFNFLYSSTGDLRKKETAPRVVDGLLADFPG</sequence>
<comment type="caution">
    <text evidence="2">The sequence shown here is derived from an EMBL/GenBank/DDBJ whole genome shotgun (WGS) entry which is preliminary data.</text>
</comment>
<protein>
    <recommendedName>
        <fullName evidence="4">Lipoprotein</fullName>
    </recommendedName>
</protein>
<reference evidence="2 3" key="1">
    <citation type="submission" date="2018-07" db="EMBL/GenBank/DDBJ databases">
        <title>Genomic Encyclopedia of Type Strains, Phase III (KMG-III): the genomes of soil and plant-associated and newly described type strains.</title>
        <authorList>
            <person name="Whitman W."/>
        </authorList>
    </citation>
    <scope>NUCLEOTIDE SEQUENCE [LARGE SCALE GENOMIC DNA]</scope>
    <source>
        <strain evidence="2 3">CECT 8488</strain>
    </source>
</reference>
<keyword evidence="1" id="KW-0732">Signal</keyword>
<dbReference type="Proteomes" id="UP000256845">
    <property type="component" value="Unassembled WGS sequence"/>
</dbReference>
<organism evidence="2 3">
    <name type="scientific">Aestuariispira insulae</name>
    <dbReference type="NCBI Taxonomy" id="1461337"/>
    <lineage>
        <taxon>Bacteria</taxon>
        <taxon>Pseudomonadati</taxon>
        <taxon>Pseudomonadota</taxon>
        <taxon>Alphaproteobacteria</taxon>
        <taxon>Rhodospirillales</taxon>
        <taxon>Kiloniellaceae</taxon>
        <taxon>Aestuariispira</taxon>
    </lineage>
</organism>
<feature type="signal peptide" evidence="1">
    <location>
        <begin position="1"/>
        <end position="21"/>
    </location>
</feature>
<gene>
    <name evidence="2" type="ORF">DFP90_101550</name>
</gene>
<proteinExistence type="predicted"/>
<feature type="chain" id="PRO_5017659267" description="Lipoprotein" evidence="1">
    <location>
        <begin position="22"/>
        <end position="236"/>
    </location>
</feature>
<evidence type="ECO:0008006" key="4">
    <source>
        <dbReference type="Google" id="ProtNLM"/>
    </source>
</evidence>
<evidence type="ECO:0000313" key="2">
    <source>
        <dbReference type="EMBL" id="RED53752.1"/>
    </source>
</evidence>
<evidence type="ECO:0000256" key="1">
    <source>
        <dbReference type="SAM" id="SignalP"/>
    </source>
</evidence>
<dbReference type="EMBL" id="QRDW01000001">
    <property type="protein sequence ID" value="RED53752.1"/>
    <property type="molecule type" value="Genomic_DNA"/>
</dbReference>
<name>A0A3D9HW78_9PROT</name>
<accession>A0A3D9HW78</accession>
<keyword evidence="3" id="KW-1185">Reference proteome</keyword>
<dbReference type="PROSITE" id="PS51257">
    <property type="entry name" value="PROKAR_LIPOPROTEIN"/>
    <property type="match status" value="1"/>
</dbReference>
<dbReference type="RefSeq" id="WP_147300915.1">
    <property type="nucleotide sequence ID" value="NZ_QRDW01000001.1"/>
</dbReference>
<dbReference type="AlphaFoldDB" id="A0A3D9HW78"/>
<evidence type="ECO:0000313" key="3">
    <source>
        <dbReference type="Proteomes" id="UP000256845"/>
    </source>
</evidence>